<dbReference type="OrthoDB" id="10029073at2759"/>
<sequence length="1093" mass="127512">MSFNTNTSTGEWYSQGWIEKLKINRRYYTSIPTKQNDNTRKNLDPYNIWLKKHPRAKWIRRYTTTALTDAYGNLESTGAQYIRCDIATSLDTITLLMFNLWKMKIPTLVLSVSGGFDSTLNIHFEKEFIESITDVVLGSDTWIFTNGNKNEIGPRLVGEIVYKNRLNLLRNPHSDDKNIYAIGVSNWANIKNRQELIRKGNTQTSGRASLQEQRDFVEPKNLNGRQELEPNHTQFILFDDGTLEPSYDDRYRAHLVRAISQGAQRAIPQITIVLAGGLNTLEATFDDLRAKIPVVIIDGSGPLADLLAKFLKRNAIKETSGISDKTIKNDMEYQPEEDEYLKYDEIENFDRDQQEKLLKEFKLQINEVHEGLTQILQDEKLNQFGSSKQSERGLLNLADKIYLKKMVFMFLYCLDSENRHNIRIFNFSSNKTLYDSIYESCIQARDNLSKKTQIPIWIRDELKTAISWSRAEAAKERLYILVGDTIEIKERKNLLIKALLETQPTFVDNFLRIGLDLSLILINEETEVSDQIQENIYKWNVRSELSVLKQYEFDYLSKLYESDIERKSDRLCCFHKIFPKKAREEKDAHVTERKCTPLILNEVLADLIGDYMEPLYTSKIKNYLSSSLDACFRKIEKTRTHNDIKLEYVYRDLFLWSILTHRIEMAKLFLKHMRTRICASLIAAKIIKAIARREYDRAIRNEYEQEANYFVSFAIECLTCCYNNDKEYACELVIREVDMFGGVTCLQVAAAADNKKFLHEETCQVALTNIWYDRIEPLRTKYQFYFDLLTFDIPSTIKCLLEQKRAVTKNNVENKNESSYFMLFNFKPVTSKNPIHWTEILTITFITTMLIEDVRQTNDTFSIPRIVMAYDLELWFIRSFLFIGVSRNFGPKLVMIRKMVGISTSEITFAYGVTSRAMYLYGTIDFTVGQIFSNILHPVYYFIYGTYDDERTALQAGGADAKNVATQILLAFHLLFVNILILNLLIAMLTFTITAVQENKELIWAFDRYGIIREYYFRPPLFPPLSIFVHIYWLITYIWFSCIRKQYVSKKQFKLMACDCVRVENEWINFESYSANNYVRKLLGSAESVSTNT</sequence>
<keyword evidence="5" id="KW-0406">Ion transport</keyword>
<evidence type="ECO:0008006" key="14">
    <source>
        <dbReference type="Google" id="ProtNLM"/>
    </source>
</evidence>
<feature type="transmembrane region" description="Helical" evidence="8">
    <location>
        <begin position="1021"/>
        <end position="1040"/>
    </location>
</feature>
<evidence type="ECO:0000259" key="10">
    <source>
        <dbReference type="Pfam" id="PF25508"/>
    </source>
</evidence>
<keyword evidence="6 8" id="KW-0472">Membrane</keyword>
<comment type="subcellular location">
    <subcellularLocation>
        <location evidence="1">Membrane</location>
        <topology evidence="1">Multi-pass membrane protein</topology>
    </subcellularLocation>
</comment>
<evidence type="ECO:0000256" key="2">
    <source>
        <dbReference type="ARBA" id="ARBA00022448"/>
    </source>
</evidence>
<dbReference type="InterPro" id="IPR057366">
    <property type="entry name" value="TRPM-like"/>
</dbReference>
<feature type="non-terminal residue" evidence="11">
    <location>
        <position position="1"/>
    </location>
</feature>
<dbReference type="InterPro" id="IPR050927">
    <property type="entry name" value="TRPM"/>
</dbReference>
<dbReference type="Pfam" id="PF18139">
    <property type="entry name" value="LSDAT_euk"/>
    <property type="match status" value="1"/>
</dbReference>
<proteinExistence type="predicted"/>
<organism evidence="11 13">
    <name type="scientific">Didymodactylos carnosus</name>
    <dbReference type="NCBI Taxonomy" id="1234261"/>
    <lineage>
        <taxon>Eukaryota</taxon>
        <taxon>Metazoa</taxon>
        <taxon>Spiralia</taxon>
        <taxon>Gnathifera</taxon>
        <taxon>Rotifera</taxon>
        <taxon>Eurotatoria</taxon>
        <taxon>Bdelloidea</taxon>
        <taxon>Philodinida</taxon>
        <taxon>Philodinidae</taxon>
        <taxon>Didymodactylos</taxon>
    </lineage>
</organism>
<protein>
    <recommendedName>
        <fullName evidence="14">TRPM SLOG domain-containing protein</fullName>
    </recommendedName>
</protein>
<evidence type="ECO:0000313" key="13">
    <source>
        <dbReference type="Proteomes" id="UP000663829"/>
    </source>
</evidence>
<accession>A0A813VXE0</accession>
<evidence type="ECO:0000256" key="8">
    <source>
        <dbReference type="SAM" id="Phobius"/>
    </source>
</evidence>
<keyword evidence="7" id="KW-0407">Ion channel</keyword>
<dbReference type="EMBL" id="CAJOBC010000901">
    <property type="protein sequence ID" value="CAF3637162.1"/>
    <property type="molecule type" value="Genomic_DNA"/>
</dbReference>
<name>A0A813VXE0_9BILA</name>
<keyword evidence="4 8" id="KW-1133">Transmembrane helix</keyword>
<evidence type="ECO:0000256" key="1">
    <source>
        <dbReference type="ARBA" id="ARBA00004141"/>
    </source>
</evidence>
<evidence type="ECO:0000256" key="6">
    <source>
        <dbReference type="ARBA" id="ARBA00023136"/>
    </source>
</evidence>
<dbReference type="PANTHER" id="PTHR13800">
    <property type="entry name" value="TRANSIENT RECEPTOR POTENTIAL CATION CHANNEL, SUBFAMILY M, MEMBER 6"/>
    <property type="match status" value="1"/>
</dbReference>
<comment type="caution">
    <text evidence="11">The sequence shown here is derived from an EMBL/GenBank/DDBJ whole genome shotgun (WGS) entry which is preliminary data.</text>
</comment>
<dbReference type="PANTHER" id="PTHR13800:SF12">
    <property type="entry name" value="TRANSIENT RECEPTOR POTENTIAL CATION CHANNEL SUBFAMILY M MEMBER-LIKE 2"/>
    <property type="match status" value="1"/>
</dbReference>
<dbReference type="GO" id="GO:0099604">
    <property type="term" value="F:ligand-gated calcium channel activity"/>
    <property type="evidence" value="ECO:0007669"/>
    <property type="project" value="TreeGrafter"/>
</dbReference>
<feature type="domain" description="TRPM-like" evidence="10">
    <location>
        <begin position="554"/>
        <end position="758"/>
    </location>
</feature>
<evidence type="ECO:0000313" key="12">
    <source>
        <dbReference type="EMBL" id="CAF3637162.1"/>
    </source>
</evidence>
<keyword evidence="2" id="KW-0813">Transport</keyword>
<feature type="domain" description="TRPM SLOG" evidence="9">
    <location>
        <begin position="79"/>
        <end position="331"/>
    </location>
</feature>
<dbReference type="Proteomes" id="UP000681722">
    <property type="component" value="Unassembled WGS sequence"/>
</dbReference>
<evidence type="ECO:0000256" key="3">
    <source>
        <dbReference type="ARBA" id="ARBA00022692"/>
    </source>
</evidence>
<evidence type="ECO:0000259" key="9">
    <source>
        <dbReference type="Pfam" id="PF18139"/>
    </source>
</evidence>
<evidence type="ECO:0000256" key="4">
    <source>
        <dbReference type="ARBA" id="ARBA00022989"/>
    </source>
</evidence>
<dbReference type="Pfam" id="PF25508">
    <property type="entry name" value="TRPM2"/>
    <property type="match status" value="1"/>
</dbReference>
<feature type="transmembrane region" description="Helical" evidence="8">
    <location>
        <begin position="968"/>
        <end position="996"/>
    </location>
</feature>
<gene>
    <name evidence="11" type="ORF">GPM918_LOCUS5996</name>
    <name evidence="12" type="ORF">SRO942_LOCUS5996</name>
</gene>
<dbReference type="InterPro" id="IPR041491">
    <property type="entry name" value="TRPM_SLOG"/>
</dbReference>
<evidence type="ECO:0000256" key="7">
    <source>
        <dbReference type="ARBA" id="ARBA00023303"/>
    </source>
</evidence>
<dbReference type="AlphaFoldDB" id="A0A813VXE0"/>
<dbReference type="GO" id="GO:0005886">
    <property type="term" value="C:plasma membrane"/>
    <property type="evidence" value="ECO:0007669"/>
    <property type="project" value="TreeGrafter"/>
</dbReference>
<dbReference type="EMBL" id="CAJNOQ010000901">
    <property type="protein sequence ID" value="CAF0849522.1"/>
    <property type="molecule type" value="Genomic_DNA"/>
</dbReference>
<evidence type="ECO:0000313" key="11">
    <source>
        <dbReference type="EMBL" id="CAF0849522.1"/>
    </source>
</evidence>
<evidence type="ECO:0000256" key="5">
    <source>
        <dbReference type="ARBA" id="ARBA00023065"/>
    </source>
</evidence>
<keyword evidence="13" id="KW-1185">Reference proteome</keyword>
<keyword evidence="3 8" id="KW-0812">Transmembrane</keyword>
<reference evidence="11" key="1">
    <citation type="submission" date="2021-02" db="EMBL/GenBank/DDBJ databases">
        <authorList>
            <person name="Nowell W R."/>
        </authorList>
    </citation>
    <scope>NUCLEOTIDE SEQUENCE</scope>
</reference>
<dbReference type="Proteomes" id="UP000663829">
    <property type="component" value="Unassembled WGS sequence"/>
</dbReference>